<accession>A0ACA7NZK4</accession>
<evidence type="ECO:0000313" key="1">
    <source>
        <dbReference type="EMBL" id="AHC33064.1"/>
    </source>
</evidence>
<gene>
    <name evidence="1" type="ORF">U771_02515</name>
</gene>
<evidence type="ECO:0000313" key="2">
    <source>
        <dbReference type="Proteomes" id="UP000018725"/>
    </source>
</evidence>
<sequence>MMKTWLHLSAEGLTSPSKQWPCCVWRAAGDNRQMTLDEAAVYLAGQPVHLLLPMEMCSGLRTDVWPSKRRPSAQAIAFAIEEQVGEDLEALHVCVGPRDGAGCYPVLVTHKARFKALLHLLATLAIEVRAVHVDADMLPGDCAVAVHWYGRRVVRCPAPLAMSAVALKTLEGVLSEPLQWLDEEASRAQVEQALWGAQGQPINLLHGELGRVRQRWPWSTLVLATAVLFLLEVGFMQLRSQYVEGQAHRLYAQSVERFQAMYPEQTRIVDLAAQLKALQGQNANQLATPLTRLVSLSEQVIGGADVEVQRMEFRRGEGWTIQLAANGFTALERLREQGQRSGMPVRIGHASKEGHRVHAVLMLEDPS</sequence>
<dbReference type="Proteomes" id="UP000018725">
    <property type="component" value="Chromosome"/>
</dbReference>
<name>A0ACA7NZK4_9PSED</name>
<dbReference type="EMBL" id="CP006852">
    <property type="protein sequence ID" value="AHC33064.1"/>
    <property type="molecule type" value="Genomic_DNA"/>
</dbReference>
<reference evidence="1 2" key="1">
    <citation type="journal article" date="2014" name="Genome Announc.">
        <title>Complete Genome Sequence of Pseudomonas sp. Strain TKP, Isolated from a gamma-Hexachlorocyclohexane-Degrading Mixed Culture.</title>
        <authorList>
            <person name="Ohtsubo Y."/>
            <person name="Kishida K."/>
            <person name="Sato T."/>
            <person name="Tabata M."/>
            <person name="Kawasumi T."/>
            <person name="Ogura Y."/>
            <person name="Hayashi T."/>
            <person name="Tsuda M."/>
            <person name="Nagata Y."/>
        </authorList>
    </citation>
    <scope>NUCLEOTIDE SEQUENCE [LARGE SCALE GENOMIC DNA]</scope>
    <source>
        <strain evidence="1 2">TKP</strain>
    </source>
</reference>
<keyword evidence="2" id="KW-1185">Reference proteome</keyword>
<proteinExistence type="predicted"/>
<organism evidence="1 2">
    <name type="scientific">Pseudomonas gorinensis</name>
    <dbReference type="NCBI Taxonomy" id="3240790"/>
    <lineage>
        <taxon>Bacteria</taxon>
        <taxon>Pseudomonadati</taxon>
        <taxon>Pseudomonadota</taxon>
        <taxon>Gammaproteobacteria</taxon>
        <taxon>Pseudomonadales</taxon>
        <taxon>Pseudomonadaceae</taxon>
        <taxon>Pseudomonas</taxon>
    </lineage>
</organism>
<protein>
    <submittedName>
        <fullName evidence="1">Type II secretory pathway, component PulL</fullName>
    </submittedName>
</protein>